<evidence type="ECO:0000313" key="1">
    <source>
        <dbReference type="EMBL" id="QJB03002.1"/>
    </source>
</evidence>
<name>A0A6M3X4I8_9ZZZZ</name>
<dbReference type="EMBL" id="MT143819">
    <property type="protein sequence ID" value="QJB03002.1"/>
    <property type="molecule type" value="Genomic_DNA"/>
</dbReference>
<dbReference type="AlphaFoldDB" id="A0A6M3X4I8"/>
<dbReference type="EMBL" id="MT143907">
    <property type="protein sequence ID" value="QJH92632.1"/>
    <property type="molecule type" value="Genomic_DNA"/>
</dbReference>
<dbReference type="InterPro" id="IPR023214">
    <property type="entry name" value="HAD_sf"/>
</dbReference>
<dbReference type="SUPFAM" id="SSF56784">
    <property type="entry name" value="HAD-like"/>
    <property type="match status" value="1"/>
</dbReference>
<dbReference type="InterPro" id="IPR036412">
    <property type="entry name" value="HAD-like_sf"/>
</dbReference>
<sequence>MNVKVRHIAVDFDGVICHYDGHYDPYKFGDPNESVKYLLEGIKKLGYEIVIFTCRTNGQWENHDYKKIKVAMKEYLEHHNMPFDKIATQEDGKVFATAYIDDKAITWPQNHVSRIYADEILTQLANIEPLTLDTSSFKHRRKA</sequence>
<gene>
    <name evidence="2" type="ORF">MM171A02953_0003</name>
    <name evidence="1" type="ORF">MM171B00956_0020</name>
</gene>
<dbReference type="Gene3D" id="3.40.50.1000">
    <property type="entry name" value="HAD superfamily/HAD-like"/>
    <property type="match status" value="1"/>
</dbReference>
<accession>A0A6M3X4I8</accession>
<proteinExistence type="predicted"/>
<reference evidence="2" key="1">
    <citation type="submission" date="2020-03" db="EMBL/GenBank/DDBJ databases">
        <title>The deep terrestrial virosphere.</title>
        <authorList>
            <person name="Holmfeldt K."/>
            <person name="Nilsson E."/>
            <person name="Simone D."/>
            <person name="Lopez-Fernandez M."/>
            <person name="Wu X."/>
            <person name="de Brujin I."/>
            <person name="Lundin D."/>
            <person name="Andersson A."/>
            <person name="Bertilsson S."/>
            <person name="Dopson M."/>
        </authorList>
    </citation>
    <scope>NUCLEOTIDE SEQUENCE</scope>
    <source>
        <strain evidence="2">MM171A02953</strain>
        <strain evidence="1">MM171B00956</strain>
    </source>
</reference>
<evidence type="ECO:0000313" key="2">
    <source>
        <dbReference type="EMBL" id="QJH92632.1"/>
    </source>
</evidence>
<organism evidence="2">
    <name type="scientific">viral metagenome</name>
    <dbReference type="NCBI Taxonomy" id="1070528"/>
    <lineage>
        <taxon>unclassified sequences</taxon>
        <taxon>metagenomes</taxon>
        <taxon>organismal metagenomes</taxon>
    </lineage>
</organism>
<protein>
    <submittedName>
        <fullName evidence="2">Uncharacterized protein</fullName>
    </submittedName>
</protein>